<evidence type="ECO:0000313" key="2">
    <source>
        <dbReference type="Proteomes" id="UP001569151"/>
    </source>
</evidence>
<evidence type="ECO:0000313" key="1">
    <source>
        <dbReference type="EMBL" id="MEZ8211849.1"/>
    </source>
</evidence>
<keyword evidence="2" id="KW-1185">Reference proteome</keyword>
<accession>A0ABV4MQJ5</accession>
<dbReference type="EMBL" id="JBGOOS010000094">
    <property type="protein sequence ID" value="MEZ8211849.1"/>
    <property type="molecule type" value="Genomic_DNA"/>
</dbReference>
<comment type="caution">
    <text evidence="1">The sequence shown here is derived from an EMBL/GenBank/DDBJ whole genome shotgun (WGS) entry which is preliminary data.</text>
</comment>
<gene>
    <name evidence="1" type="ORF">ACED39_24170</name>
</gene>
<sequence length="68" mass="7469">MSKTIAKQDSDINTLNLEVLSSHEKKSCENNSLDFSLSDLESKLNEISNISLFLGTGDHGKIIINGNF</sequence>
<dbReference type="RefSeq" id="WP_371720629.1">
    <property type="nucleotide sequence ID" value="NZ_JBGOOF010000090.1"/>
</dbReference>
<dbReference type="Proteomes" id="UP001569151">
    <property type="component" value="Unassembled WGS sequence"/>
</dbReference>
<organism evidence="1 2">
    <name type="scientific">Vibrio bivalvicida</name>
    <dbReference type="NCBI Taxonomy" id="1276888"/>
    <lineage>
        <taxon>Bacteria</taxon>
        <taxon>Pseudomonadati</taxon>
        <taxon>Pseudomonadota</taxon>
        <taxon>Gammaproteobacteria</taxon>
        <taxon>Vibrionales</taxon>
        <taxon>Vibrionaceae</taxon>
        <taxon>Vibrio</taxon>
        <taxon>Vibrio oreintalis group</taxon>
    </lineage>
</organism>
<reference evidence="1 2" key="1">
    <citation type="submission" date="2024-06" db="EMBL/GenBank/DDBJ databases">
        <authorList>
            <person name="Steensen K."/>
            <person name="Seneca J."/>
            <person name="Bartlau N."/>
            <person name="Yu A.X."/>
            <person name="Polz M.F."/>
        </authorList>
    </citation>
    <scope>NUCLEOTIDE SEQUENCE [LARGE SCALE GENOMIC DNA]</scope>
    <source>
        <strain evidence="1 2">1F146</strain>
    </source>
</reference>
<protein>
    <submittedName>
        <fullName evidence="1">Uncharacterized protein</fullName>
    </submittedName>
</protein>
<name>A0ABV4MQJ5_9VIBR</name>
<proteinExistence type="predicted"/>